<dbReference type="EMBL" id="CP023668">
    <property type="protein sequence ID" value="ATG97737.1"/>
    <property type="molecule type" value="Genomic_DNA"/>
</dbReference>
<name>A0A291ISS2_9MOLU</name>
<reference evidence="1 2" key="1">
    <citation type="submission" date="2017-09" db="EMBL/GenBank/DDBJ databases">
        <title>SPAdes assembly of the Mesoplasma lactucae genome.</title>
        <authorList>
            <person name="Knight T.F."/>
            <person name="Rubinstein R."/>
            <person name="Citino T."/>
        </authorList>
    </citation>
    <scope>NUCLEOTIDE SEQUENCE [LARGE SCALE GENOMIC DNA]</scope>
    <source>
        <strain evidence="1 2">831-C4</strain>
    </source>
</reference>
<organism evidence="1 2">
    <name type="scientific">Mesoplasma lactucae ATCC 49193</name>
    <dbReference type="NCBI Taxonomy" id="81460"/>
    <lineage>
        <taxon>Bacteria</taxon>
        <taxon>Bacillati</taxon>
        <taxon>Mycoplasmatota</taxon>
        <taxon>Mollicutes</taxon>
        <taxon>Entomoplasmatales</taxon>
        <taxon>Entomoplasmataceae</taxon>
        <taxon>Mesoplasma</taxon>
    </lineage>
</organism>
<dbReference type="Pfam" id="PF22752">
    <property type="entry name" value="DUF488-N3i"/>
    <property type="match status" value="1"/>
</dbReference>
<dbReference type="Proteomes" id="UP000232227">
    <property type="component" value="Chromosome"/>
</dbReference>
<sequence>MINPNNVKLKRAYEPADSSDGLRFLVDRLWPRGISKERADLTGGWLKDIAPSTELRKWFNHQPDRWDQFQVKYKEELKGSLEQQALNQLKEAAEKQVITLVYGAKDETENEAVVIRNVLIEK</sequence>
<protein>
    <submittedName>
        <fullName evidence="1">Uncharacterized protein</fullName>
    </submittedName>
</protein>
<dbReference type="KEGG" id="mlac:CP520_03305"/>
<dbReference type="PANTHER" id="PTHR36849">
    <property type="entry name" value="CYTOPLASMIC PROTEIN-RELATED"/>
    <property type="match status" value="1"/>
</dbReference>
<proteinExistence type="predicted"/>
<keyword evidence="2" id="KW-1185">Reference proteome</keyword>
<dbReference type="RefSeq" id="WP_096863025.1">
    <property type="nucleotide sequence ID" value="NZ_CP023668.1"/>
</dbReference>
<dbReference type="InterPro" id="IPR052552">
    <property type="entry name" value="YeaO-like"/>
</dbReference>
<evidence type="ECO:0000313" key="1">
    <source>
        <dbReference type="EMBL" id="ATG97737.1"/>
    </source>
</evidence>
<dbReference type="PANTHER" id="PTHR36849:SF1">
    <property type="entry name" value="CYTOPLASMIC PROTEIN"/>
    <property type="match status" value="1"/>
</dbReference>
<dbReference type="OrthoDB" id="9790745at2"/>
<accession>A0A291ISS2</accession>
<dbReference type="AlphaFoldDB" id="A0A291ISS2"/>
<evidence type="ECO:0000313" key="2">
    <source>
        <dbReference type="Proteomes" id="UP000232227"/>
    </source>
</evidence>
<gene>
    <name evidence="1" type="ORF">CP520_03305</name>
</gene>